<name>A0A1S3JVV9_LINAN</name>
<protein>
    <submittedName>
        <fullName evidence="2">Uncharacterized protein LOC106176380</fullName>
    </submittedName>
</protein>
<dbReference type="GeneID" id="106176380"/>
<dbReference type="KEGG" id="lak:106176380"/>
<reference evidence="2" key="1">
    <citation type="submission" date="2025-08" db="UniProtKB">
        <authorList>
            <consortium name="RefSeq"/>
        </authorList>
    </citation>
    <scope>IDENTIFICATION</scope>
    <source>
        <tissue evidence="2">Gonads</tissue>
    </source>
</reference>
<dbReference type="Proteomes" id="UP000085678">
    <property type="component" value="Unplaced"/>
</dbReference>
<gene>
    <name evidence="2" type="primary">LOC106176380</name>
</gene>
<sequence>MRRNWRGIFSALVILMLIFTASYLNKYVTFMVTQSSSKSVKVNMNDNNGKQEDSGVKIIGSTVTSVPASSSLKNPDGEDKVKTATMSSLTDRKYENTESLSARFVYLIQGPSVKSIKGLKHSSDRQIIWLTFADRSGDFYFPKSTWTQGRNMLLREAVRRASKREDGGYLYYIFLDDDAVLLPLPTGKNTNSSSTSRNSTKDTPFDIFESFLLEWEPAIGYPHYAKNYIEKGARVNINFKFDAMFTAFHRHSLSCVLPYTEELDHISWYFSQLFLDYWAAMLYNSYRIQCNDVQVTNKRFHSKKEKASKAVVYHDSIKFEIAKAFQLSSLRNDTNNNVATNLIGVFSKKEPIFAYINGSATKKNQMNFRVSTKFILDNFRADHPIIQNILRWRRLPEVNKIIYATPGIRPENEPQFIPDIAKLT</sequence>
<dbReference type="InParanoid" id="A0A1S3JVV9"/>
<evidence type="ECO:0000313" key="2">
    <source>
        <dbReference type="RefSeq" id="XP_013414196.1"/>
    </source>
</evidence>
<organism evidence="1 2">
    <name type="scientific">Lingula anatina</name>
    <name type="common">Brachiopod</name>
    <name type="synonym">Lingula unguis</name>
    <dbReference type="NCBI Taxonomy" id="7574"/>
    <lineage>
        <taxon>Eukaryota</taxon>
        <taxon>Metazoa</taxon>
        <taxon>Spiralia</taxon>
        <taxon>Lophotrochozoa</taxon>
        <taxon>Brachiopoda</taxon>
        <taxon>Linguliformea</taxon>
        <taxon>Lingulata</taxon>
        <taxon>Lingulida</taxon>
        <taxon>Linguloidea</taxon>
        <taxon>Lingulidae</taxon>
        <taxon>Lingula</taxon>
    </lineage>
</organism>
<evidence type="ECO:0000313" key="1">
    <source>
        <dbReference type="Proteomes" id="UP000085678"/>
    </source>
</evidence>
<proteinExistence type="predicted"/>
<dbReference type="RefSeq" id="XP_013414196.1">
    <property type="nucleotide sequence ID" value="XM_013558742.1"/>
</dbReference>
<accession>A0A1S3JVV9</accession>
<dbReference type="OrthoDB" id="9981310at2759"/>
<dbReference type="AlphaFoldDB" id="A0A1S3JVV9"/>
<keyword evidence="1" id="KW-1185">Reference proteome</keyword>